<dbReference type="AlphaFoldDB" id="A0A2U1LFT1"/>
<sequence>MSHSFISREVKLIKRQRPAAALWTVITRYSKTNESQGKQIQSINPKSFGHSSCVPNGSAIQGLSSAAEKLHVIDILYMKIIVLHAWPHQDNHECTCIEDTVIRIWGSEGILMALKMYLILRCNPSNNKLLVPFRLPSIVAQNNMHTCDYASSTVCQYIA</sequence>
<comment type="caution">
    <text evidence="1">The sequence shown here is derived from an EMBL/GenBank/DDBJ whole genome shotgun (WGS) entry which is preliminary data.</text>
</comment>
<evidence type="ECO:0000313" key="1">
    <source>
        <dbReference type="EMBL" id="PWA47858.1"/>
    </source>
</evidence>
<gene>
    <name evidence="1" type="ORF">CTI12_AA488230</name>
</gene>
<proteinExistence type="predicted"/>
<keyword evidence="2" id="KW-1185">Reference proteome</keyword>
<evidence type="ECO:0000313" key="2">
    <source>
        <dbReference type="Proteomes" id="UP000245207"/>
    </source>
</evidence>
<accession>A0A2U1LFT1</accession>
<name>A0A2U1LFT1_ARTAN</name>
<dbReference type="EMBL" id="PKPP01009618">
    <property type="protein sequence ID" value="PWA47858.1"/>
    <property type="molecule type" value="Genomic_DNA"/>
</dbReference>
<protein>
    <submittedName>
        <fullName evidence="1">Uncharacterized protein</fullName>
    </submittedName>
</protein>
<reference evidence="1 2" key="1">
    <citation type="journal article" date="2018" name="Mol. Plant">
        <title>The genome of Artemisia annua provides insight into the evolution of Asteraceae family and artemisinin biosynthesis.</title>
        <authorList>
            <person name="Shen Q."/>
            <person name="Zhang L."/>
            <person name="Liao Z."/>
            <person name="Wang S."/>
            <person name="Yan T."/>
            <person name="Shi P."/>
            <person name="Liu M."/>
            <person name="Fu X."/>
            <person name="Pan Q."/>
            <person name="Wang Y."/>
            <person name="Lv Z."/>
            <person name="Lu X."/>
            <person name="Zhang F."/>
            <person name="Jiang W."/>
            <person name="Ma Y."/>
            <person name="Chen M."/>
            <person name="Hao X."/>
            <person name="Li L."/>
            <person name="Tang Y."/>
            <person name="Lv G."/>
            <person name="Zhou Y."/>
            <person name="Sun X."/>
            <person name="Brodelius P.E."/>
            <person name="Rose J.K.C."/>
            <person name="Tang K."/>
        </authorList>
    </citation>
    <scope>NUCLEOTIDE SEQUENCE [LARGE SCALE GENOMIC DNA]</scope>
    <source>
        <strain evidence="2">cv. Huhao1</strain>
        <tissue evidence="1">Leaf</tissue>
    </source>
</reference>
<dbReference type="Proteomes" id="UP000245207">
    <property type="component" value="Unassembled WGS sequence"/>
</dbReference>
<organism evidence="1 2">
    <name type="scientific">Artemisia annua</name>
    <name type="common">Sweet wormwood</name>
    <dbReference type="NCBI Taxonomy" id="35608"/>
    <lineage>
        <taxon>Eukaryota</taxon>
        <taxon>Viridiplantae</taxon>
        <taxon>Streptophyta</taxon>
        <taxon>Embryophyta</taxon>
        <taxon>Tracheophyta</taxon>
        <taxon>Spermatophyta</taxon>
        <taxon>Magnoliopsida</taxon>
        <taxon>eudicotyledons</taxon>
        <taxon>Gunneridae</taxon>
        <taxon>Pentapetalae</taxon>
        <taxon>asterids</taxon>
        <taxon>campanulids</taxon>
        <taxon>Asterales</taxon>
        <taxon>Asteraceae</taxon>
        <taxon>Asteroideae</taxon>
        <taxon>Anthemideae</taxon>
        <taxon>Artemisiinae</taxon>
        <taxon>Artemisia</taxon>
    </lineage>
</organism>